<dbReference type="InterPro" id="IPR033964">
    <property type="entry name" value="ABBA"/>
</dbReference>
<dbReference type="CDD" id="cd13929">
    <property type="entry name" value="PT-DMATS_CymD"/>
    <property type="match status" value="1"/>
</dbReference>
<feature type="binding site" evidence="3">
    <location>
        <position position="246"/>
    </location>
    <ligand>
        <name>L-tryptophan</name>
        <dbReference type="ChEBI" id="CHEBI:57912"/>
    </ligand>
</feature>
<dbReference type="PIRSF" id="PIRSF000509">
    <property type="entry name" value="Trp_DMAT"/>
    <property type="match status" value="1"/>
</dbReference>
<dbReference type="PANTHER" id="PTHR40627">
    <property type="entry name" value="INDOLE PRENYLTRANSFERASE TDIB-RELATED"/>
    <property type="match status" value="1"/>
</dbReference>
<feature type="binding site" evidence="3">
    <location>
        <position position="345"/>
    </location>
    <ligand>
        <name>dimethylallyl diphosphate</name>
        <dbReference type="ChEBI" id="CHEBI:57623"/>
    </ligand>
</feature>
<feature type="binding site" evidence="3">
    <location>
        <position position="347"/>
    </location>
    <ligand>
        <name>dimethylallyl diphosphate</name>
        <dbReference type="ChEBI" id="CHEBI:57623"/>
    </ligand>
</feature>
<feature type="binding site" evidence="3">
    <location>
        <position position="103"/>
    </location>
    <ligand>
        <name>dimethylallyl diphosphate</name>
        <dbReference type="ChEBI" id="CHEBI:57623"/>
    </ligand>
</feature>
<feature type="binding site" evidence="3">
    <location>
        <position position="261"/>
    </location>
    <ligand>
        <name>dimethylallyl diphosphate</name>
        <dbReference type="ChEBI" id="CHEBI:57623"/>
    </ligand>
</feature>
<evidence type="ECO:0000256" key="2">
    <source>
        <dbReference type="ARBA" id="ARBA00022679"/>
    </source>
</evidence>
<comment type="similarity">
    <text evidence="1">Belongs to the tryptophan dimethylallyltransferase family.</text>
</comment>
<feature type="binding site" evidence="3">
    <location>
        <position position="191"/>
    </location>
    <ligand>
        <name>L-tryptophan</name>
        <dbReference type="ChEBI" id="CHEBI:57912"/>
    </ligand>
</feature>
<dbReference type="InterPro" id="IPR012148">
    <property type="entry name" value="ABBA_DMATS-like"/>
</dbReference>
<reference evidence="4 5" key="1">
    <citation type="submission" date="2019-04" db="EMBL/GenBank/DDBJ databases">
        <title>Friends and foes A comparative genomics study of 23 Aspergillus species from section Flavi.</title>
        <authorList>
            <consortium name="DOE Joint Genome Institute"/>
            <person name="Kjaerbolling I."/>
            <person name="Vesth T."/>
            <person name="Frisvad J.C."/>
            <person name="Nybo J.L."/>
            <person name="Theobald S."/>
            <person name="Kildgaard S."/>
            <person name="Isbrandt T."/>
            <person name="Kuo A."/>
            <person name="Sato A."/>
            <person name="Lyhne E.K."/>
            <person name="Kogle M.E."/>
            <person name="Wiebenga A."/>
            <person name="Kun R.S."/>
            <person name="Lubbers R.J."/>
            <person name="Makela M.R."/>
            <person name="Barry K."/>
            <person name="Chovatia M."/>
            <person name="Clum A."/>
            <person name="Daum C."/>
            <person name="Haridas S."/>
            <person name="He G."/>
            <person name="LaButti K."/>
            <person name="Lipzen A."/>
            <person name="Mondo S."/>
            <person name="Riley R."/>
            <person name="Salamov A."/>
            <person name="Simmons B.A."/>
            <person name="Magnuson J.K."/>
            <person name="Henrissat B."/>
            <person name="Mortensen U.H."/>
            <person name="Larsen T.O."/>
            <person name="Devries R.P."/>
            <person name="Grigoriev I.V."/>
            <person name="Machida M."/>
            <person name="Baker S.E."/>
            <person name="Andersen M.R."/>
        </authorList>
    </citation>
    <scope>NUCLEOTIDE SEQUENCE [LARGE SCALE GENOMIC DNA]</scope>
    <source>
        <strain evidence="4 5">CBS 151.66</strain>
    </source>
</reference>
<dbReference type="GO" id="GO:0016765">
    <property type="term" value="F:transferase activity, transferring alkyl or aryl (other than methyl) groups"/>
    <property type="evidence" value="ECO:0007669"/>
    <property type="project" value="InterPro"/>
</dbReference>
<proteinExistence type="inferred from homology"/>
<accession>A0A5N5WS15</accession>
<dbReference type="GO" id="GO:0009820">
    <property type="term" value="P:alkaloid metabolic process"/>
    <property type="evidence" value="ECO:0007669"/>
    <property type="project" value="InterPro"/>
</dbReference>
<dbReference type="PANTHER" id="PTHR40627:SF3">
    <property type="entry name" value="PRENYLTRANSFERASE ASQH2-RELATED"/>
    <property type="match status" value="1"/>
</dbReference>
<feature type="binding site" evidence="3">
    <location>
        <position position="92"/>
    </location>
    <ligand>
        <name>L-tryptophan</name>
        <dbReference type="ChEBI" id="CHEBI:57912"/>
    </ligand>
</feature>
<dbReference type="SFLD" id="SFLDS00036">
    <property type="entry name" value="Aromatic_Prenyltransferase"/>
    <property type="match status" value="1"/>
</dbReference>
<feature type="binding site" evidence="3">
    <location>
        <begin position="83"/>
        <end position="84"/>
    </location>
    <ligand>
        <name>L-tryptophan</name>
        <dbReference type="ChEBI" id="CHEBI:57912"/>
    </ligand>
</feature>
<feature type="binding site" evidence="3">
    <location>
        <position position="415"/>
    </location>
    <ligand>
        <name>dimethylallyl diphosphate</name>
        <dbReference type="ChEBI" id="CHEBI:57623"/>
    </ligand>
</feature>
<sequence length="457" mass="52360">MSGNMIPNASHQQAYKVLSDIFDFPNNEQRNWWHSTAPMFAQMLQTADYDIHSQYKYLAMFKKHVIPFLGIYPSDDRDRWLSILTRYGTPFELSLNCSDSLVRYTYEPINAVSGTLQDPFNSFAIWESLKHLVAIEPGLNLDWFIHFKRDLTLNADESAFLLENGLVGGQIQTQNKLALDLKGGRIVPKTYIYPALKSVATGRSIQELIFGSIHCLSRQYSSIRAPMAMLEEYVQSRGANSTMSPRLFSCDLIDPAKSRIKIYLLERMVSLEMMEDLWTLGGRRNDASTLAGLDMIYELWELLQIPAGLRSYPEPYLPLGTIPDELLPSMANYTLHQDDPIPEPQVYFTVFGMNDMAVADALTTFFARRGWTRMAQRYKDSLRAYYPHADHDRLNYVHAYISFSYRKGRPYLSVYLQTLETGDWAISHLSGVDAKDDCVIHDHPVSFDHPISIRSLT</sequence>
<name>A0A5N5WS15_9EURO</name>
<evidence type="ECO:0000313" key="5">
    <source>
        <dbReference type="Proteomes" id="UP000326565"/>
    </source>
</evidence>
<dbReference type="Pfam" id="PF11991">
    <property type="entry name" value="Trp_DMAT"/>
    <property type="match status" value="1"/>
</dbReference>
<organism evidence="4 5">
    <name type="scientific">Aspergillus leporis</name>
    <dbReference type="NCBI Taxonomy" id="41062"/>
    <lineage>
        <taxon>Eukaryota</taxon>
        <taxon>Fungi</taxon>
        <taxon>Dikarya</taxon>
        <taxon>Ascomycota</taxon>
        <taxon>Pezizomycotina</taxon>
        <taxon>Eurotiomycetes</taxon>
        <taxon>Eurotiomycetidae</taxon>
        <taxon>Eurotiales</taxon>
        <taxon>Aspergillaceae</taxon>
        <taxon>Aspergillus</taxon>
        <taxon>Aspergillus subgen. Circumdati</taxon>
    </lineage>
</organism>
<feature type="binding site" evidence="3">
    <location>
        <position position="193"/>
    </location>
    <ligand>
        <name>L-tryptophan</name>
        <dbReference type="ChEBI" id="CHEBI:57912"/>
    </ligand>
</feature>
<feature type="binding site" evidence="3">
    <location>
        <position position="263"/>
    </location>
    <ligand>
        <name>dimethylallyl diphosphate</name>
        <dbReference type="ChEBI" id="CHEBI:57623"/>
    </ligand>
</feature>
<dbReference type="EMBL" id="ML732277">
    <property type="protein sequence ID" value="KAB8071281.1"/>
    <property type="molecule type" value="Genomic_DNA"/>
</dbReference>
<dbReference type="AlphaFoldDB" id="A0A5N5WS15"/>
<dbReference type="InterPro" id="IPR017795">
    <property type="entry name" value="ABBA_NscD-like"/>
</dbReference>
<keyword evidence="5" id="KW-1185">Reference proteome</keyword>
<evidence type="ECO:0000256" key="3">
    <source>
        <dbReference type="PIRSR" id="PIRSR000509-1"/>
    </source>
</evidence>
<protein>
    <submittedName>
        <fullName evidence="4">Tryptophan dimethylallyltransferase FgaPT2</fullName>
    </submittedName>
</protein>
<gene>
    <name evidence="4" type="ORF">BDV29DRAFT_159638</name>
</gene>
<dbReference type="SFLD" id="SFLDG01162">
    <property type="entry name" value="I"/>
    <property type="match status" value="1"/>
</dbReference>
<feature type="binding site" evidence="3">
    <location>
        <position position="411"/>
    </location>
    <ligand>
        <name>dimethylallyl diphosphate</name>
        <dbReference type="ChEBI" id="CHEBI:57623"/>
    </ligand>
</feature>
<evidence type="ECO:0000256" key="1">
    <source>
        <dbReference type="ARBA" id="ARBA00010209"/>
    </source>
</evidence>
<keyword evidence="2 4" id="KW-0808">Transferase</keyword>
<feature type="binding site" evidence="3">
    <location>
        <position position="189"/>
    </location>
    <ligand>
        <name>dimethylallyl diphosphate</name>
        <dbReference type="ChEBI" id="CHEBI:57623"/>
    </ligand>
</feature>
<dbReference type="NCBIfam" id="TIGR03429">
    <property type="entry name" value="arom_pren_DMATS"/>
    <property type="match status" value="1"/>
</dbReference>
<dbReference type="OrthoDB" id="5392033at2759"/>
<evidence type="ECO:0000313" key="4">
    <source>
        <dbReference type="EMBL" id="KAB8071281.1"/>
    </source>
</evidence>
<dbReference type="Proteomes" id="UP000326565">
    <property type="component" value="Unassembled WGS sequence"/>
</dbReference>
<feature type="binding site" evidence="3">
    <location>
        <position position="259"/>
    </location>
    <ligand>
        <name>dimethylallyl diphosphate</name>
        <dbReference type="ChEBI" id="CHEBI:57623"/>
    </ligand>
</feature>